<feature type="transmembrane region" description="Helical" evidence="8">
    <location>
        <begin position="27"/>
        <end position="48"/>
    </location>
</feature>
<sequence length="237" mass="25699">MAENNEFFREVDEDYRRDRFIQIWKRYNALIIAGAILLVAGVGGWNYWRHAELVRAEATSERFDRANRLAKDGNTAEAERDFAAIQTDGPAGYALLARFRNAAEVAKRDAAAGAAAYDALAADKGAGDALRDLARLRAALLRLDGTDQAAALTQLQGMATPTGTFRHTAREMLGLTALRKGDMDGAGRWFDQIAGDTDTPQGLRQRVEIYAALVAGGPVTVTEAKPENAAPPPPITR</sequence>
<evidence type="ECO:0000256" key="6">
    <source>
        <dbReference type="ARBA" id="ARBA00023136"/>
    </source>
</evidence>
<keyword evidence="5 8" id="KW-1133">Transmembrane helix</keyword>
<proteinExistence type="predicted"/>
<keyword evidence="7" id="KW-0143">Chaperone</keyword>
<keyword evidence="11" id="KW-1185">Reference proteome</keyword>
<evidence type="ECO:0000256" key="3">
    <source>
        <dbReference type="ARBA" id="ARBA00022475"/>
    </source>
</evidence>
<feature type="domain" description="Ancillary SecYEG translocon subunit/Cell division coordinator CpoB TPR" evidence="9">
    <location>
        <begin position="24"/>
        <end position="192"/>
    </location>
</feature>
<evidence type="ECO:0000256" key="1">
    <source>
        <dbReference type="ARBA" id="ARBA00004167"/>
    </source>
</evidence>
<keyword evidence="4 8" id="KW-0812">Transmembrane</keyword>
<protein>
    <recommendedName>
        <fullName evidence="9">Ancillary SecYEG translocon subunit/Cell division coordinator CpoB TPR domain-containing protein</fullName>
    </recommendedName>
</protein>
<evidence type="ECO:0000256" key="2">
    <source>
        <dbReference type="ARBA" id="ARBA00004236"/>
    </source>
</evidence>
<evidence type="ECO:0000259" key="9">
    <source>
        <dbReference type="Pfam" id="PF09976"/>
    </source>
</evidence>
<organism evidence="10 11">
    <name type="scientific">Methylorubrum rhodinum</name>
    <dbReference type="NCBI Taxonomy" id="29428"/>
    <lineage>
        <taxon>Bacteria</taxon>
        <taxon>Pseudomonadati</taxon>
        <taxon>Pseudomonadota</taxon>
        <taxon>Alphaproteobacteria</taxon>
        <taxon>Hyphomicrobiales</taxon>
        <taxon>Methylobacteriaceae</taxon>
        <taxon>Methylorubrum</taxon>
    </lineage>
</organism>
<dbReference type="PANTHER" id="PTHR38035:SF1">
    <property type="entry name" value="ANCILLARY SECYEG TRANSLOCON SUBUNIT"/>
    <property type="match status" value="1"/>
</dbReference>
<comment type="subcellular location">
    <subcellularLocation>
        <location evidence="2">Cell membrane</location>
    </subcellularLocation>
    <subcellularLocation>
        <location evidence="1">Membrane</location>
        <topology evidence="1">Single-pass membrane protein</topology>
    </subcellularLocation>
</comment>
<dbReference type="RefSeq" id="WP_183569183.1">
    <property type="nucleotide sequence ID" value="NZ_JACHOP010000007.1"/>
</dbReference>
<evidence type="ECO:0000256" key="8">
    <source>
        <dbReference type="SAM" id="Phobius"/>
    </source>
</evidence>
<evidence type="ECO:0000313" key="10">
    <source>
        <dbReference type="EMBL" id="MBB5757539.1"/>
    </source>
</evidence>
<dbReference type="PANTHER" id="PTHR38035">
    <property type="entry name" value="UPF0070 PROTEIN YFGM"/>
    <property type="match status" value="1"/>
</dbReference>
<accession>A0A840ZI09</accession>
<dbReference type="EMBL" id="JACHOP010000007">
    <property type="protein sequence ID" value="MBB5757539.1"/>
    <property type="molecule type" value="Genomic_DNA"/>
</dbReference>
<evidence type="ECO:0000256" key="7">
    <source>
        <dbReference type="ARBA" id="ARBA00023186"/>
    </source>
</evidence>
<reference evidence="10 11" key="1">
    <citation type="submission" date="2020-08" db="EMBL/GenBank/DDBJ databases">
        <title>Genomic Encyclopedia of Type Strains, Phase IV (KMG-IV): sequencing the most valuable type-strain genomes for metagenomic binning, comparative biology and taxonomic classification.</title>
        <authorList>
            <person name="Goeker M."/>
        </authorList>
    </citation>
    <scope>NUCLEOTIDE SEQUENCE [LARGE SCALE GENOMIC DNA]</scope>
    <source>
        <strain evidence="10 11">DSM 2163</strain>
    </source>
</reference>
<dbReference type="AlphaFoldDB" id="A0A840ZI09"/>
<dbReference type="Pfam" id="PF09976">
    <property type="entry name" value="TPR_21"/>
    <property type="match status" value="1"/>
</dbReference>
<keyword evidence="3" id="KW-1003">Cell membrane</keyword>
<evidence type="ECO:0000256" key="5">
    <source>
        <dbReference type="ARBA" id="ARBA00022989"/>
    </source>
</evidence>
<keyword evidence="6 8" id="KW-0472">Membrane</keyword>
<dbReference type="Proteomes" id="UP000583454">
    <property type="component" value="Unassembled WGS sequence"/>
</dbReference>
<dbReference type="GO" id="GO:0005886">
    <property type="term" value="C:plasma membrane"/>
    <property type="evidence" value="ECO:0007669"/>
    <property type="project" value="UniProtKB-SubCell"/>
</dbReference>
<dbReference type="InterPro" id="IPR026039">
    <property type="entry name" value="YfgM"/>
</dbReference>
<dbReference type="InterPro" id="IPR018704">
    <property type="entry name" value="SecYEG/CpoB_TPR"/>
</dbReference>
<evidence type="ECO:0000256" key="4">
    <source>
        <dbReference type="ARBA" id="ARBA00022692"/>
    </source>
</evidence>
<name>A0A840ZI09_9HYPH</name>
<dbReference type="GO" id="GO:0044877">
    <property type="term" value="F:protein-containing complex binding"/>
    <property type="evidence" value="ECO:0007669"/>
    <property type="project" value="InterPro"/>
</dbReference>
<evidence type="ECO:0000313" key="11">
    <source>
        <dbReference type="Proteomes" id="UP000583454"/>
    </source>
</evidence>
<comment type="caution">
    <text evidence="10">The sequence shown here is derived from an EMBL/GenBank/DDBJ whole genome shotgun (WGS) entry which is preliminary data.</text>
</comment>
<gene>
    <name evidence="10" type="ORF">HNR00_002252</name>
</gene>